<dbReference type="InterPro" id="IPR013762">
    <property type="entry name" value="Integrase-like_cat_sf"/>
</dbReference>
<keyword evidence="3" id="KW-1185">Reference proteome</keyword>
<dbReference type="InterPro" id="IPR011010">
    <property type="entry name" value="DNA_brk_join_enz"/>
</dbReference>
<evidence type="ECO:0000313" key="2">
    <source>
        <dbReference type="EMBL" id="MBB5844923.1"/>
    </source>
</evidence>
<dbReference type="RefSeq" id="WP_184239564.1">
    <property type="nucleotide sequence ID" value="NZ_JACHMJ010000001.1"/>
</dbReference>
<evidence type="ECO:0008006" key="4">
    <source>
        <dbReference type="Google" id="ProtNLM"/>
    </source>
</evidence>
<dbReference type="Gene3D" id="1.10.443.10">
    <property type="entry name" value="Intergrase catalytic core"/>
    <property type="match status" value="1"/>
</dbReference>
<organism evidence="2 3">
    <name type="scientific">Conyzicola lurida</name>
    <dbReference type="NCBI Taxonomy" id="1172621"/>
    <lineage>
        <taxon>Bacteria</taxon>
        <taxon>Bacillati</taxon>
        <taxon>Actinomycetota</taxon>
        <taxon>Actinomycetes</taxon>
        <taxon>Micrococcales</taxon>
        <taxon>Microbacteriaceae</taxon>
        <taxon>Conyzicola</taxon>
    </lineage>
</organism>
<dbReference type="Proteomes" id="UP000536685">
    <property type="component" value="Unassembled WGS sequence"/>
</dbReference>
<keyword evidence="1" id="KW-0233">DNA recombination</keyword>
<dbReference type="GO" id="GO:0003677">
    <property type="term" value="F:DNA binding"/>
    <property type="evidence" value="ECO:0007669"/>
    <property type="project" value="InterPro"/>
</dbReference>
<gene>
    <name evidence="2" type="ORF">HD599_003246</name>
</gene>
<proteinExistence type="predicted"/>
<dbReference type="SUPFAM" id="SSF56349">
    <property type="entry name" value="DNA breaking-rejoining enzymes"/>
    <property type="match status" value="1"/>
</dbReference>
<dbReference type="AlphaFoldDB" id="A0A841ATF1"/>
<dbReference type="EMBL" id="JACHMJ010000001">
    <property type="protein sequence ID" value="MBB5844923.1"/>
    <property type="molecule type" value="Genomic_DNA"/>
</dbReference>
<accession>A0A841ATF1</accession>
<dbReference type="GO" id="GO:0015074">
    <property type="term" value="P:DNA integration"/>
    <property type="evidence" value="ECO:0007669"/>
    <property type="project" value="InterPro"/>
</dbReference>
<evidence type="ECO:0000313" key="3">
    <source>
        <dbReference type="Proteomes" id="UP000536685"/>
    </source>
</evidence>
<reference evidence="2 3" key="1">
    <citation type="submission" date="2020-08" db="EMBL/GenBank/DDBJ databases">
        <title>Sequencing the genomes of 1000 actinobacteria strains.</title>
        <authorList>
            <person name="Klenk H.-P."/>
        </authorList>
    </citation>
    <scope>NUCLEOTIDE SEQUENCE [LARGE SCALE GENOMIC DNA]</scope>
    <source>
        <strain evidence="2 3">DSM 105784</strain>
    </source>
</reference>
<name>A0A841ATF1_9MICO</name>
<sequence length="280" mass="30068">MNYTPTIDDAAWASIKGLVADSVSRCSGNTAYSDTDLYQAATRFVAWTQSSTALSLADDLFAPSVIEDFVAQGLPDYAPASRGNRRSILLRMSETILGERASRVRLKALPSSEPSRPYSDEEISSLRKWARELSSLRRTRAMALLGLGIGAGLSSGEITALRCGDVASTGAGVVVSVCGARARDVTVQRGWERAVSEAVSGGDDDRWVFCPERTTGGKNMVTNFLAKNLSADVRPNVQRMRATWIVGQLDRGTPALQLVKESGVRSMAALSRFVPFADAA</sequence>
<protein>
    <recommendedName>
        <fullName evidence="4">Tyr recombinase domain-containing protein</fullName>
    </recommendedName>
</protein>
<dbReference type="GO" id="GO:0006310">
    <property type="term" value="P:DNA recombination"/>
    <property type="evidence" value="ECO:0007669"/>
    <property type="project" value="UniProtKB-KW"/>
</dbReference>
<comment type="caution">
    <text evidence="2">The sequence shown here is derived from an EMBL/GenBank/DDBJ whole genome shotgun (WGS) entry which is preliminary data.</text>
</comment>
<evidence type="ECO:0000256" key="1">
    <source>
        <dbReference type="ARBA" id="ARBA00023172"/>
    </source>
</evidence>